<dbReference type="OrthoDB" id="9779910at2"/>
<gene>
    <name evidence="3" type="ORF">AF332_05235</name>
</gene>
<dbReference type="SUPFAM" id="SSF53271">
    <property type="entry name" value="PRTase-like"/>
    <property type="match status" value="1"/>
</dbReference>
<evidence type="ECO:0000256" key="1">
    <source>
        <dbReference type="ARBA" id="ARBA00008007"/>
    </source>
</evidence>
<reference evidence="4" key="1">
    <citation type="submission" date="2015-07" db="EMBL/GenBank/DDBJ databases">
        <title>Fjat-10036 dsm4.</title>
        <authorList>
            <person name="Liu B."/>
            <person name="Wang J."/>
            <person name="Zhu Y."/>
            <person name="Liu G."/>
            <person name="Chen Q."/>
            <person name="Chen Z."/>
            <person name="Lan J."/>
            <person name="Che J."/>
            <person name="Ge C."/>
            <person name="Shi H."/>
            <person name="Pan Z."/>
            <person name="Liu X."/>
        </authorList>
    </citation>
    <scope>NUCLEOTIDE SEQUENCE [LARGE SCALE GENOMIC DNA]</scope>
    <source>
        <strain evidence="4">DSM 4</strain>
    </source>
</reference>
<dbReference type="PANTHER" id="PTHR47505">
    <property type="entry name" value="DNA UTILIZATION PROTEIN YHGH"/>
    <property type="match status" value="1"/>
</dbReference>
<dbReference type="Pfam" id="PF00156">
    <property type="entry name" value="Pribosyltran"/>
    <property type="match status" value="1"/>
</dbReference>
<dbReference type="EMBL" id="LGUF01000007">
    <property type="protein sequence ID" value="KON86282.1"/>
    <property type="molecule type" value="Genomic_DNA"/>
</dbReference>
<evidence type="ECO:0000313" key="3">
    <source>
        <dbReference type="EMBL" id="KON86282.1"/>
    </source>
</evidence>
<keyword evidence="3" id="KW-0808">Transferase</keyword>
<sequence>MNCLICHEEIPYDVSWSTLWSRPKENHLCQGCTDKLPFIKGETCCKCSRPFSTLDPEFRKGNLCTDCVRWNHEEDWSGLLDKNVSLFMYDDFLKETIARCKFRGDYILARAFSPFIRERLKNMDFDYLVPIPLSPERLYERGFNQSAALIHEAGFTVTELLKRIHSEKQSKKSRQERIHQKQVFELIPADIENKVILLIDDIYTTGSTLYYAAKILKIGGASSICSITLARG</sequence>
<dbReference type="CDD" id="cd06223">
    <property type="entry name" value="PRTases_typeI"/>
    <property type="match status" value="1"/>
</dbReference>
<comment type="caution">
    <text evidence="3">The sequence shown here is derived from an EMBL/GenBank/DDBJ whole genome shotgun (WGS) entry which is preliminary data.</text>
</comment>
<dbReference type="STRING" id="1459.AF332_05235"/>
<proteinExistence type="inferred from homology"/>
<dbReference type="Proteomes" id="UP000037109">
    <property type="component" value="Unassembled WGS sequence"/>
</dbReference>
<keyword evidence="4" id="KW-1185">Reference proteome</keyword>
<dbReference type="InterPro" id="IPR051910">
    <property type="entry name" value="ComF/GntX_DNA_util-trans"/>
</dbReference>
<evidence type="ECO:0000313" key="4">
    <source>
        <dbReference type="Proteomes" id="UP000037109"/>
    </source>
</evidence>
<dbReference type="PANTHER" id="PTHR47505:SF1">
    <property type="entry name" value="DNA UTILIZATION PROTEIN YHGH"/>
    <property type="match status" value="1"/>
</dbReference>
<dbReference type="InterPro" id="IPR000836">
    <property type="entry name" value="PRTase_dom"/>
</dbReference>
<dbReference type="AlphaFoldDB" id="A0A0M0G9R6"/>
<dbReference type="GO" id="GO:0016757">
    <property type="term" value="F:glycosyltransferase activity"/>
    <property type="evidence" value="ECO:0007669"/>
    <property type="project" value="UniProtKB-KW"/>
</dbReference>
<comment type="similarity">
    <text evidence="1">Belongs to the ComF/GntX family.</text>
</comment>
<dbReference type="PATRIC" id="fig|1459.3.peg.1093"/>
<keyword evidence="3" id="KW-0328">Glycosyltransferase</keyword>
<organism evidence="3 4">
    <name type="scientific">Sporosarcina globispora</name>
    <name type="common">Bacillus globisporus</name>
    <dbReference type="NCBI Taxonomy" id="1459"/>
    <lineage>
        <taxon>Bacteria</taxon>
        <taxon>Bacillati</taxon>
        <taxon>Bacillota</taxon>
        <taxon>Bacilli</taxon>
        <taxon>Bacillales</taxon>
        <taxon>Caryophanaceae</taxon>
        <taxon>Sporosarcina</taxon>
    </lineage>
</organism>
<dbReference type="Gene3D" id="3.40.50.2020">
    <property type="match status" value="1"/>
</dbReference>
<evidence type="ECO:0000259" key="2">
    <source>
        <dbReference type="Pfam" id="PF00156"/>
    </source>
</evidence>
<feature type="domain" description="Phosphoribosyltransferase" evidence="2">
    <location>
        <begin position="148"/>
        <end position="231"/>
    </location>
</feature>
<protein>
    <submittedName>
        <fullName evidence="3">Phosphoribosyltransferase</fullName>
    </submittedName>
</protein>
<dbReference type="InterPro" id="IPR029057">
    <property type="entry name" value="PRTase-like"/>
</dbReference>
<name>A0A0M0G9R6_SPOGL</name>
<accession>A0A0M0G9R6</accession>